<dbReference type="InterPro" id="IPR044926">
    <property type="entry name" value="RGS_subdomain_2"/>
</dbReference>
<evidence type="ECO:0000313" key="4">
    <source>
        <dbReference type="Proteomes" id="UP000663852"/>
    </source>
</evidence>
<reference evidence="3" key="1">
    <citation type="submission" date="2021-02" db="EMBL/GenBank/DDBJ databases">
        <authorList>
            <person name="Nowell W R."/>
        </authorList>
    </citation>
    <scope>NUCLEOTIDE SEQUENCE</scope>
</reference>
<evidence type="ECO:0000259" key="2">
    <source>
        <dbReference type="PROSITE" id="PS50132"/>
    </source>
</evidence>
<dbReference type="SMART" id="SM00315">
    <property type="entry name" value="RGS"/>
    <property type="match status" value="1"/>
</dbReference>
<dbReference type="Gene3D" id="1.10.167.10">
    <property type="entry name" value="Regulator of G-protein Signalling 4, domain 2"/>
    <property type="match status" value="1"/>
</dbReference>
<dbReference type="EMBL" id="CAJNOJ010000071">
    <property type="protein sequence ID" value="CAF1031178.1"/>
    <property type="molecule type" value="Genomic_DNA"/>
</dbReference>
<accession>A0A814J0Y2</accession>
<dbReference type="PANTHER" id="PTHR10845">
    <property type="entry name" value="REGULATOR OF G PROTEIN SIGNALING"/>
    <property type="match status" value="1"/>
</dbReference>
<evidence type="ECO:0000313" key="3">
    <source>
        <dbReference type="EMBL" id="CAF1031178.1"/>
    </source>
</evidence>
<evidence type="ECO:0000256" key="1">
    <source>
        <dbReference type="SAM" id="MobiDB-lite"/>
    </source>
</evidence>
<feature type="region of interest" description="Disordered" evidence="1">
    <location>
        <begin position="315"/>
        <end position="348"/>
    </location>
</feature>
<feature type="compositionally biased region" description="Polar residues" evidence="1">
    <location>
        <begin position="76"/>
        <end position="97"/>
    </location>
</feature>
<feature type="region of interest" description="Disordered" evidence="1">
    <location>
        <begin position="177"/>
        <end position="197"/>
    </location>
</feature>
<protein>
    <recommendedName>
        <fullName evidence="2">RGS domain-containing protein</fullName>
    </recommendedName>
</protein>
<organism evidence="3 4">
    <name type="scientific">Adineta ricciae</name>
    <name type="common">Rotifer</name>
    <dbReference type="NCBI Taxonomy" id="249248"/>
    <lineage>
        <taxon>Eukaryota</taxon>
        <taxon>Metazoa</taxon>
        <taxon>Spiralia</taxon>
        <taxon>Gnathifera</taxon>
        <taxon>Rotifera</taxon>
        <taxon>Eurotatoria</taxon>
        <taxon>Bdelloidea</taxon>
        <taxon>Adinetida</taxon>
        <taxon>Adinetidae</taxon>
        <taxon>Adineta</taxon>
    </lineage>
</organism>
<sequence>MTTHIISKKNATTSASTTNYHPMVSSNFTMNHKRRETSTGEDSGVQTDHDSTSKSVRSPRTSPSDLVSSLLPSTSKAIGTTTAPNPHSVTLSSDGDSTMVTTSTLIPPFIDGKLLSSSTLLPRKDSNASSSDAFSEISRSFGCEENSTDSLYGLSSTPAKTTPQSSHYVIKCNLTPKSSTSNSNTSSTSIPSTLSPVPVTPRVKVTVQQASITKHSSQFDSSPESVPSSTSSLSLLKTPLLTTLPMFSSSSIMTTSTASSAPEFSISGTSSIDDSEELALYEQYLTLSHVRQSNPSPEMRKKTFENWLDVQQRALPRSKSEVTTTPTEQASSSSSSSSHQLQTTAATSQIRPQELLCDQWKIEKELAIYVSEDDDSNNRVSAISNSSTTDMTKKKKSKAAIIAKDFKSRAANLIRRRTTEATLSEKSLIPSREDVQLWEESFDALLRHRYGQALFRAFLRTEFSEENLEFWLACDDFRTCKEPKRSAKAKKIYMDFIAIGAPKQVNLDTETRMSTIANIDNPPLETFDRAQRRIQGLMEKDSYQRFLKSELYINLLRRTTYPVQRRTTAEISKSS</sequence>
<dbReference type="AlphaFoldDB" id="A0A814J0Y2"/>
<name>A0A814J0Y2_ADIRI</name>
<dbReference type="OrthoDB" id="196547at2759"/>
<feature type="domain" description="RGS" evidence="2">
    <location>
        <begin position="441"/>
        <end position="556"/>
    </location>
</feature>
<dbReference type="InterPro" id="IPR036305">
    <property type="entry name" value="RGS_sf"/>
</dbReference>
<dbReference type="PROSITE" id="PS50132">
    <property type="entry name" value="RGS"/>
    <property type="match status" value="1"/>
</dbReference>
<feature type="compositionally biased region" description="Low complexity" evidence="1">
    <location>
        <begin position="323"/>
        <end position="348"/>
    </location>
</feature>
<dbReference type="PANTHER" id="PTHR10845:SF259">
    <property type="entry name" value="RGS DOMAIN-CONTAINING PROTEIN-RELATED"/>
    <property type="match status" value="1"/>
</dbReference>
<feature type="compositionally biased region" description="Low complexity" evidence="1">
    <location>
        <begin position="61"/>
        <end position="75"/>
    </location>
</feature>
<dbReference type="FunFam" id="1.10.167.10:FF:000001">
    <property type="entry name" value="Putative regulator of g-protein signaling 12"/>
    <property type="match status" value="1"/>
</dbReference>
<feature type="region of interest" description="Disordered" evidence="1">
    <location>
        <begin position="1"/>
        <end position="97"/>
    </location>
</feature>
<gene>
    <name evidence="3" type="ORF">EDS130_LOCUS16421</name>
</gene>
<dbReference type="InterPro" id="IPR016137">
    <property type="entry name" value="RGS"/>
</dbReference>
<dbReference type="SUPFAM" id="SSF48097">
    <property type="entry name" value="Regulator of G-protein signaling, RGS"/>
    <property type="match status" value="1"/>
</dbReference>
<dbReference type="PRINTS" id="PR01301">
    <property type="entry name" value="RGSPROTEIN"/>
</dbReference>
<dbReference type="Proteomes" id="UP000663852">
    <property type="component" value="Unassembled WGS sequence"/>
</dbReference>
<feature type="compositionally biased region" description="Low complexity" evidence="1">
    <location>
        <begin position="8"/>
        <end position="19"/>
    </location>
</feature>
<dbReference type="Pfam" id="PF00615">
    <property type="entry name" value="RGS"/>
    <property type="match status" value="1"/>
</dbReference>
<proteinExistence type="predicted"/>
<comment type="caution">
    <text evidence="3">The sequence shown here is derived from an EMBL/GenBank/DDBJ whole genome shotgun (WGS) entry which is preliminary data.</text>
</comment>